<dbReference type="Proteomes" id="UP000275356">
    <property type="component" value="Unassembled WGS sequence"/>
</dbReference>
<dbReference type="PROSITE" id="PS50003">
    <property type="entry name" value="PH_DOMAIN"/>
    <property type="match status" value="1"/>
</dbReference>
<comment type="caution">
    <text evidence="2">The sequence shown here is derived from an EMBL/GenBank/DDBJ whole genome shotgun (WGS) entry which is preliminary data.</text>
</comment>
<organism evidence="2 3">
    <name type="scientific">Salana multivorans</name>
    <dbReference type="NCBI Taxonomy" id="120377"/>
    <lineage>
        <taxon>Bacteria</taxon>
        <taxon>Bacillati</taxon>
        <taxon>Actinomycetota</taxon>
        <taxon>Actinomycetes</taxon>
        <taxon>Micrococcales</taxon>
        <taxon>Beutenbergiaceae</taxon>
        <taxon>Salana</taxon>
    </lineage>
</organism>
<feature type="domain" description="PH" evidence="1">
    <location>
        <begin position="1"/>
        <end position="11"/>
    </location>
</feature>
<name>A0A3N2D850_9MICO</name>
<keyword evidence="3" id="KW-1185">Reference proteome</keyword>
<evidence type="ECO:0000313" key="3">
    <source>
        <dbReference type="Proteomes" id="UP000275356"/>
    </source>
</evidence>
<dbReference type="InterPro" id="IPR001849">
    <property type="entry name" value="PH_domain"/>
</dbReference>
<gene>
    <name evidence="2" type="ORF">EDD28_0526</name>
</gene>
<protein>
    <recommendedName>
        <fullName evidence="1">PH domain-containing protein</fullName>
    </recommendedName>
</protein>
<dbReference type="EMBL" id="RKHQ01000001">
    <property type="protein sequence ID" value="ROR95957.1"/>
    <property type="molecule type" value="Genomic_DNA"/>
</dbReference>
<proteinExistence type="predicted"/>
<evidence type="ECO:0000313" key="2">
    <source>
        <dbReference type="EMBL" id="ROR95957.1"/>
    </source>
</evidence>
<sequence>MWIDALRRAVSDWTAQAEGLRSARAVLLDVEDGVGGLGHRVGSAARAFVSAWIDALTGRRSDALAHAETVEVSADAYAEVDAEQEAALLALLPVGDWSLRPGPS</sequence>
<dbReference type="AlphaFoldDB" id="A0A3N2D850"/>
<accession>A0A3N2D850</accession>
<reference evidence="2 3" key="1">
    <citation type="submission" date="2018-11" db="EMBL/GenBank/DDBJ databases">
        <title>Sequencing the genomes of 1000 actinobacteria strains.</title>
        <authorList>
            <person name="Klenk H.-P."/>
        </authorList>
    </citation>
    <scope>NUCLEOTIDE SEQUENCE [LARGE SCALE GENOMIC DNA]</scope>
    <source>
        <strain evidence="2 3">DSM 13521</strain>
    </source>
</reference>
<evidence type="ECO:0000259" key="1">
    <source>
        <dbReference type="PROSITE" id="PS50003"/>
    </source>
</evidence>